<evidence type="ECO:0000256" key="2">
    <source>
        <dbReference type="ARBA" id="ARBA00022801"/>
    </source>
</evidence>
<dbReference type="PROSITE" id="PS00129">
    <property type="entry name" value="GLYCOSYL_HYDROL_F31_1"/>
    <property type="match status" value="1"/>
</dbReference>
<dbReference type="InterPro" id="IPR013780">
    <property type="entry name" value="Glyco_hydro_b"/>
</dbReference>
<comment type="similarity">
    <text evidence="1 4">Belongs to the glycosyl hydrolase 31 family.</text>
</comment>
<reference evidence="9 10" key="1">
    <citation type="submission" date="2021-03" db="EMBL/GenBank/DDBJ databases">
        <title>Genomic Encyclopedia of Type Strains, Phase IV (KMG-IV): sequencing the most valuable type-strain genomes for metagenomic binning, comparative biology and taxonomic classification.</title>
        <authorList>
            <person name="Goeker M."/>
        </authorList>
    </citation>
    <scope>NUCLEOTIDE SEQUENCE [LARGE SCALE GENOMIC DNA]</scope>
    <source>
        <strain evidence="9 10">DSM 27138</strain>
    </source>
</reference>
<gene>
    <name evidence="9" type="ORF">J2Z79_001973</name>
</gene>
<keyword evidence="10" id="KW-1185">Reference proteome</keyword>
<feature type="domain" description="DUF5110" evidence="7">
    <location>
        <begin position="667"/>
        <end position="730"/>
    </location>
</feature>
<name>A0ABS4JST3_9FIRM</name>
<evidence type="ECO:0000313" key="10">
    <source>
        <dbReference type="Proteomes" id="UP001519289"/>
    </source>
</evidence>
<dbReference type="SUPFAM" id="SSF74650">
    <property type="entry name" value="Galactose mutarotase-like"/>
    <property type="match status" value="1"/>
</dbReference>
<evidence type="ECO:0000259" key="7">
    <source>
        <dbReference type="Pfam" id="PF17137"/>
    </source>
</evidence>
<accession>A0ABS4JST3</accession>
<keyword evidence="2 4" id="KW-0378">Hydrolase</keyword>
<dbReference type="Pfam" id="PF17137">
    <property type="entry name" value="DUF5110"/>
    <property type="match status" value="1"/>
</dbReference>
<dbReference type="InterPro" id="IPR025887">
    <property type="entry name" value="Glyco_hydro_31_N_dom"/>
</dbReference>
<proteinExistence type="inferred from homology"/>
<dbReference type="Gene3D" id="2.60.40.1180">
    <property type="entry name" value="Golgi alpha-mannosidase II"/>
    <property type="match status" value="2"/>
</dbReference>
<dbReference type="Gene3D" id="3.20.20.80">
    <property type="entry name" value="Glycosidases"/>
    <property type="match status" value="1"/>
</dbReference>
<dbReference type="Proteomes" id="UP001519289">
    <property type="component" value="Unassembled WGS sequence"/>
</dbReference>
<sequence>MLPVGSLLDYDFAAGTLTLRTAGAQLSLRFLAPDLLRITLLPEGRQMRPSVAVLPRQWDDVQVRLDEGEEALRLATPAMTVEVGRDPVRLRFYDRDGRLLAGEASLAWGEGAVAWEQAAPPEVRYYGFGQKPGFLDRRGRAMTHWATDESLHTPDHDVLYQAIPFHIAMQGSRAHGLFVDSTARVRYDVAKERADRLRILADDDYLDAYLFAGPAIKDVLVRYTELTGRMELPPLWALGYHQCRYTYFPEARVREVAAELRRREIPCDAVWLDIDYMDGYRVFTWDRERFPDPKQMVADLREQGFRTVTIVDPGVKVDARYPVFREGVAGNHFICHADGELCIDNVWPGRSAFPDFTRAATRRWWGDLHREFVNDLGIAGIWNDMNEPAVFNERKTLPPTAVQGEDGARVGHDRVHNAYGLLMAQATHEGLRRLQPDRRPFLLTRSGYAGIQRYAAVWMGDNHSWWEHLLTTVPILLGMGLSGVPFVGTDIGGFQGDCDGELFARWVQLGAFLPFCRNHAAMGTVDQEPWAFGPEVEEIARRYIQLRYRLLPFLYNEFYKSSQTGLPVMRPLLLEYPDDPETANLSDQFLLGEDLLVCPVYQPGATARMVYLPAGEWVDFWTGARHRGPARIVAEAPLERMPLYVRAGAILPMGPVRQWTDQPAPAELTLQVYAGADGALDLYEDEGEGYAYRDGGYAITPVRLSGTRLRIGAPEGGYRPTRDRLVVRFFAPGRVVVAERDGRPVTFRTAADGAAEVVLTEGTTDACELSFRVEG</sequence>
<evidence type="ECO:0000256" key="3">
    <source>
        <dbReference type="ARBA" id="ARBA00023295"/>
    </source>
</evidence>
<dbReference type="Pfam" id="PF21365">
    <property type="entry name" value="Glyco_hydro_31_3rd"/>
    <property type="match status" value="1"/>
</dbReference>
<dbReference type="SUPFAM" id="SSF51445">
    <property type="entry name" value="(Trans)glycosidases"/>
    <property type="match status" value="1"/>
</dbReference>
<protein>
    <submittedName>
        <fullName evidence="9">Alpha-glucosidase</fullName>
        <ecNumber evidence="9">3.2.1.20</ecNumber>
    </submittedName>
</protein>
<dbReference type="SUPFAM" id="SSF51011">
    <property type="entry name" value="Glycosyl hydrolase domain"/>
    <property type="match status" value="1"/>
</dbReference>
<evidence type="ECO:0000259" key="5">
    <source>
        <dbReference type="Pfam" id="PF01055"/>
    </source>
</evidence>
<evidence type="ECO:0000256" key="4">
    <source>
        <dbReference type="RuleBase" id="RU361185"/>
    </source>
</evidence>
<dbReference type="Pfam" id="PF13802">
    <property type="entry name" value="Gal_mutarotas_2"/>
    <property type="match status" value="1"/>
</dbReference>
<keyword evidence="3 4" id="KW-0326">Glycosidase</keyword>
<dbReference type="InterPro" id="IPR033403">
    <property type="entry name" value="DUF5110"/>
</dbReference>
<dbReference type="InterPro" id="IPR030458">
    <property type="entry name" value="Glyco_hydro_31_AS"/>
</dbReference>
<evidence type="ECO:0000313" key="9">
    <source>
        <dbReference type="EMBL" id="MBP2018558.1"/>
    </source>
</evidence>
<dbReference type="CDD" id="cd06604">
    <property type="entry name" value="GH31_glucosidase_II_MalA"/>
    <property type="match status" value="1"/>
</dbReference>
<organism evidence="9 10">
    <name type="scientific">Symbiobacterium terraclitae</name>
    <dbReference type="NCBI Taxonomy" id="557451"/>
    <lineage>
        <taxon>Bacteria</taxon>
        <taxon>Bacillati</taxon>
        <taxon>Bacillota</taxon>
        <taxon>Clostridia</taxon>
        <taxon>Eubacteriales</taxon>
        <taxon>Symbiobacteriaceae</taxon>
        <taxon>Symbiobacterium</taxon>
    </lineage>
</organism>
<evidence type="ECO:0000256" key="1">
    <source>
        <dbReference type="ARBA" id="ARBA00007806"/>
    </source>
</evidence>
<dbReference type="Gene3D" id="2.60.40.1760">
    <property type="entry name" value="glycosyl hydrolase (family 31)"/>
    <property type="match status" value="1"/>
</dbReference>
<dbReference type="Pfam" id="PF01055">
    <property type="entry name" value="Glyco_hydro_31_2nd"/>
    <property type="match status" value="1"/>
</dbReference>
<dbReference type="PANTHER" id="PTHR22762:SF166">
    <property type="entry name" value="ALPHA-GLUCOSIDASE"/>
    <property type="match status" value="1"/>
</dbReference>
<dbReference type="GO" id="GO:0004558">
    <property type="term" value="F:alpha-1,4-glucosidase activity"/>
    <property type="evidence" value="ECO:0007669"/>
    <property type="project" value="UniProtKB-EC"/>
</dbReference>
<dbReference type="InterPro" id="IPR048395">
    <property type="entry name" value="Glyco_hydro_31_C"/>
</dbReference>
<feature type="domain" description="Glycosyl hydrolase family 31 C-terminal" evidence="8">
    <location>
        <begin position="565"/>
        <end position="651"/>
    </location>
</feature>
<dbReference type="EMBL" id="JAGGLG010000014">
    <property type="protein sequence ID" value="MBP2018558.1"/>
    <property type="molecule type" value="Genomic_DNA"/>
</dbReference>
<feature type="domain" description="Glycoside hydrolase family 31 N-terminal" evidence="6">
    <location>
        <begin position="26"/>
        <end position="188"/>
    </location>
</feature>
<evidence type="ECO:0000259" key="8">
    <source>
        <dbReference type="Pfam" id="PF21365"/>
    </source>
</evidence>
<dbReference type="InterPro" id="IPR017853">
    <property type="entry name" value="GH"/>
</dbReference>
<dbReference type="EC" id="3.2.1.20" evidence="9"/>
<comment type="caution">
    <text evidence="9">The sequence shown here is derived from an EMBL/GenBank/DDBJ whole genome shotgun (WGS) entry which is preliminary data.</text>
</comment>
<dbReference type="CDD" id="cd14752">
    <property type="entry name" value="GH31_N"/>
    <property type="match status" value="1"/>
</dbReference>
<dbReference type="PANTHER" id="PTHR22762">
    <property type="entry name" value="ALPHA-GLUCOSIDASE"/>
    <property type="match status" value="1"/>
</dbReference>
<dbReference type="InterPro" id="IPR011013">
    <property type="entry name" value="Gal_mutarotase_sf_dom"/>
</dbReference>
<evidence type="ECO:0000259" key="6">
    <source>
        <dbReference type="Pfam" id="PF13802"/>
    </source>
</evidence>
<dbReference type="InterPro" id="IPR000322">
    <property type="entry name" value="Glyco_hydro_31_TIM"/>
</dbReference>
<feature type="domain" description="Glycoside hydrolase family 31 TIM barrel" evidence="5">
    <location>
        <begin position="231"/>
        <end position="556"/>
    </location>
</feature>
<dbReference type="RefSeq" id="WP_209466685.1">
    <property type="nucleotide sequence ID" value="NZ_JAGGLG010000014.1"/>
</dbReference>